<evidence type="ECO:0000313" key="3">
    <source>
        <dbReference type="Proteomes" id="UP000275846"/>
    </source>
</evidence>
<name>A0A183SEC7_SCHSO</name>
<accession>A0A183SEC7</accession>
<keyword evidence="3" id="KW-1185">Reference proteome</keyword>
<evidence type="ECO:0000256" key="1">
    <source>
        <dbReference type="SAM" id="MobiDB-lite"/>
    </source>
</evidence>
<protein>
    <submittedName>
        <fullName evidence="2 4">Uncharacterized protein</fullName>
    </submittedName>
</protein>
<dbReference type="EMBL" id="UYSU01032288">
    <property type="protein sequence ID" value="VDL88960.1"/>
    <property type="molecule type" value="Genomic_DNA"/>
</dbReference>
<dbReference type="InterPro" id="IPR036691">
    <property type="entry name" value="Endo/exonu/phosph_ase_sf"/>
</dbReference>
<gene>
    <name evidence="2" type="ORF">SSLN_LOCUS2575</name>
</gene>
<proteinExistence type="predicted"/>
<evidence type="ECO:0000313" key="2">
    <source>
        <dbReference type="EMBL" id="VDL88960.1"/>
    </source>
</evidence>
<organism evidence="4">
    <name type="scientific">Schistocephalus solidus</name>
    <name type="common">Tapeworm</name>
    <dbReference type="NCBI Taxonomy" id="70667"/>
    <lineage>
        <taxon>Eukaryota</taxon>
        <taxon>Metazoa</taxon>
        <taxon>Spiralia</taxon>
        <taxon>Lophotrochozoa</taxon>
        <taxon>Platyhelminthes</taxon>
        <taxon>Cestoda</taxon>
        <taxon>Eucestoda</taxon>
        <taxon>Diphyllobothriidea</taxon>
        <taxon>Diphyllobothriidae</taxon>
        <taxon>Schistocephalus</taxon>
    </lineage>
</organism>
<dbReference type="Gene3D" id="3.60.10.10">
    <property type="entry name" value="Endonuclease/exonuclease/phosphatase"/>
    <property type="match status" value="1"/>
</dbReference>
<feature type="compositionally biased region" description="Basic and acidic residues" evidence="1">
    <location>
        <begin position="11"/>
        <end position="21"/>
    </location>
</feature>
<reference evidence="2 3" key="2">
    <citation type="submission" date="2018-11" db="EMBL/GenBank/DDBJ databases">
        <authorList>
            <consortium name="Pathogen Informatics"/>
        </authorList>
    </citation>
    <scope>NUCLEOTIDE SEQUENCE [LARGE SCALE GENOMIC DNA]</scope>
    <source>
        <strain evidence="2 3">NST_G2</strain>
    </source>
</reference>
<reference evidence="4" key="1">
    <citation type="submission" date="2016-06" db="UniProtKB">
        <authorList>
            <consortium name="WormBaseParasite"/>
        </authorList>
    </citation>
    <scope>IDENTIFICATION</scope>
</reference>
<dbReference type="AlphaFoldDB" id="A0A183SEC7"/>
<feature type="region of interest" description="Disordered" evidence="1">
    <location>
        <begin position="1"/>
        <end position="21"/>
    </location>
</feature>
<dbReference type="WBParaSite" id="SSLN_0000266201-mRNA-1">
    <property type="protein sequence ID" value="SSLN_0000266201-mRNA-1"/>
    <property type="gene ID" value="SSLN_0000266201"/>
</dbReference>
<evidence type="ECO:0000313" key="4">
    <source>
        <dbReference type="WBParaSite" id="SSLN_0000266201-mRNA-1"/>
    </source>
</evidence>
<sequence length="124" mass="13696">MPDSEALMSTDSKRSNRPERRTTLVARELTQYKVAFAALSETGSSEQGQLGELGAGYTFFWSGRSKVERCDADVALTFRNEIVGRPLCLPQVIDDRLLSLRLPPRGDDFATIISAYASPPNDEV</sequence>
<dbReference type="Proteomes" id="UP000275846">
    <property type="component" value="Unassembled WGS sequence"/>
</dbReference>